<sequence>TSLIVHLLLAAALVAAAAASWCQRANWWRSFDRAGLSRCPGDRMYVTGFYRNARKSWSHDPIQLLEEAECCSPPAPWVNSKTQTHTANWWLRFDWGNTWVDCPPGYFVQGLFRSEYTPGKLHNIEEARCSKPADHPNYYGHCYNADVLLPFDNKGLSKCQSGYYVTGLYRSSCDELYCIESLRCCSMASRREVLDDLAKAKTRVMDTTMADIARLGYYLGYGCKVQFIGEDFSRHGDTWSQIVDENAPCDNRGSNWAPSVKYGRYGYAILHAKFGSGYRAYTSSPPLSINYAHWGFRLKGIKYETPAVTQLPPEVIESGTVYNNFNKAFTKRLSRCVTSTRSVTHVQLNPWKNYRELNLQIPYRPTPDLPSYGFNYVTSSSTTDRSQNTQDHTFTKTFYKTIAPHSAARWNLLLSKTRRSVAYTATIEIRFSAELQGFLRWGEGSRLTNYHSQYHGSRSRPICNYRFGNQNTGFRQALRSQSSVDAPPWLWNDLRHAYKSAQGLINDLTDGRRYVFKLSGRFDDVIGTKVDVAWHNVPRWKRSEQSLEERDAGDDEAVKNIYHVARDLSFDLGAAMQNLQNQDRSLDSPELQIQDRSLGSQELQIQDRSLDSQELQNQDRSLNSQDLQNQDRSLDSQDLQNQDRSLNSQDLQNQDRSL</sequence>
<dbReference type="InterPro" id="IPR055267">
    <property type="entry name" value="Aerolysin-like_C"/>
</dbReference>
<reference evidence="6 7" key="1">
    <citation type="submission" date="2024-04" db="EMBL/GenBank/DDBJ databases">
        <authorList>
            <consortium name="Genoscope - CEA"/>
            <person name="William W."/>
        </authorList>
    </citation>
    <scope>NUCLEOTIDE SEQUENCE [LARGE SCALE GENOMIC DNA]</scope>
</reference>
<comment type="similarity">
    <text evidence="1">Belongs to the aerolysin family.</text>
</comment>
<evidence type="ECO:0000259" key="5">
    <source>
        <dbReference type="Pfam" id="PF01117"/>
    </source>
</evidence>
<evidence type="ECO:0000256" key="1">
    <source>
        <dbReference type="ARBA" id="ARBA00009831"/>
    </source>
</evidence>
<dbReference type="CDD" id="cd20219">
    <property type="entry name" value="PFM_physalysin-1-like"/>
    <property type="match status" value="1"/>
</dbReference>
<dbReference type="AlphaFoldDB" id="A0AAV2HNL2"/>
<evidence type="ECO:0000313" key="7">
    <source>
        <dbReference type="Proteomes" id="UP001497497"/>
    </source>
</evidence>
<keyword evidence="2" id="KW-1015">Disulfide bond</keyword>
<feature type="non-terminal residue" evidence="6">
    <location>
        <position position="1"/>
    </location>
</feature>
<evidence type="ECO:0000256" key="2">
    <source>
        <dbReference type="ARBA" id="ARBA00023157"/>
    </source>
</evidence>
<feature type="domain" description="Aerolysin-like C-terminal" evidence="5">
    <location>
        <begin position="196"/>
        <end position="554"/>
    </location>
</feature>
<dbReference type="EMBL" id="CAXITT010000156">
    <property type="protein sequence ID" value="CAL1533921.1"/>
    <property type="molecule type" value="Genomic_DNA"/>
</dbReference>
<dbReference type="InterPro" id="IPR053280">
    <property type="entry name" value="Aerolysin-like_pore-former"/>
</dbReference>
<organism evidence="6 7">
    <name type="scientific">Lymnaea stagnalis</name>
    <name type="common">Great pond snail</name>
    <name type="synonym">Helix stagnalis</name>
    <dbReference type="NCBI Taxonomy" id="6523"/>
    <lineage>
        <taxon>Eukaryota</taxon>
        <taxon>Metazoa</taxon>
        <taxon>Spiralia</taxon>
        <taxon>Lophotrochozoa</taxon>
        <taxon>Mollusca</taxon>
        <taxon>Gastropoda</taxon>
        <taxon>Heterobranchia</taxon>
        <taxon>Euthyneura</taxon>
        <taxon>Panpulmonata</taxon>
        <taxon>Hygrophila</taxon>
        <taxon>Lymnaeoidea</taxon>
        <taxon>Lymnaeidae</taxon>
        <taxon>Lymnaea</taxon>
    </lineage>
</organism>
<dbReference type="PANTHER" id="PTHR34007:SF1">
    <property type="entry name" value="AEROLYSIN-LIKE PROTEIN-RELATED"/>
    <property type="match status" value="1"/>
</dbReference>
<dbReference type="Pfam" id="PF01117">
    <property type="entry name" value="Aerolysin"/>
    <property type="match status" value="1"/>
</dbReference>
<comment type="caution">
    <text evidence="6">The sequence shown here is derived from an EMBL/GenBank/DDBJ whole genome shotgun (WGS) entry which is preliminary data.</text>
</comment>
<feature type="non-terminal residue" evidence="6">
    <location>
        <position position="658"/>
    </location>
</feature>
<evidence type="ECO:0000256" key="4">
    <source>
        <dbReference type="SAM" id="SignalP"/>
    </source>
</evidence>
<feature type="region of interest" description="Disordered" evidence="3">
    <location>
        <begin position="610"/>
        <end position="658"/>
    </location>
</feature>
<keyword evidence="7" id="KW-1185">Reference proteome</keyword>
<protein>
    <recommendedName>
        <fullName evidence="5">Aerolysin-like C-terminal domain-containing protein</fullName>
    </recommendedName>
</protein>
<feature type="signal peptide" evidence="4">
    <location>
        <begin position="1"/>
        <end position="19"/>
    </location>
</feature>
<keyword evidence="4" id="KW-0732">Signal</keyword>
<accession>A0AAV2HNL2</accession>
<name>A0AAV2HNL2_LYMST</name>
<proteinExistence type="inferred from homology"/>
<dbReference type="PANTHER" id="PTHR34007">
    <property type="entry name" value="AEROLYSIN-LIKE PROTEIN-RELATED"/>
    <property type="match status" value="1"/>
</dbReference>
<feature type="chain" id="PRO_5043898214" description="Aerolysin-like C-terminal domain-containing protein" evidence="4">
    <location>
        <begin position="20"/>
        <end position="658"/>
    </location>
</feature>
<evidence type="ECO:0000256" key="3">
    <source>
        <dbReference type="SAM" id="MobiDB-lite"/>
    </source>
</evidence>
<gene>
    <name evidence="6" type="ORF">GSLYS_00007881001</name>
</gene>
<dbReference type="Gene3D" id="3.30.412.10">
    <property type="entry name" value="Proaerolysin, chain A, domain 2"/>
    <property type="match status" value="2"/>
</dbReference>
<dbReference type="Proteomes" id="UP001497497">
    <property type="component" value="Unassembled WGS sequence"/>
</dbReference>
<evidence type="ECO:0000313" key="6">
    <source>
        <dbReference type="EMBL" id="CAL1533921.1"/>
    </source>
</evidence>